<feature type="non-terminal residue" evidence="12">
    <location>
        <position position="95"/>
    </location>
</feature>
<accession>A0ABQ7FSD0</accession>
<evidence type="ECO:0000256" key="4">
    <source>
        <dbReference type="ARBA" id="ARBA00022723"/>
    </source>
</evidence>
<comment type="caution">
    <text evidence="12">The sequence shown here is derived from an EMBL/GenBank/DDBJ whole genome shotgun (WGS) entry which is preliminary data.</text>
</comment>
<evidence type="ECO:0000256" key="7">
    <source>
        <dbReference type="ARBA" id="ARBA00023004"/>
    </source>
</evidence>
<keyword evidence="5" id="KW-1133">Transmembrane helix</keyword>
<evidence type="ECO:0000313" key="13">
    <source>
        <dbReference type="Proteomes" id="UP000815325"/>
    </source>
</evidence>
<evidence type="ECO:0000256" key="8">
    <source>
        <dbReference type="ARBA" id="ARBA00023014"/>
    </source>
</evidence>
<feature type="domain" description="Rieske" evidence="11">
    <location>
        <begin position="3"/>
        <end position="94"/>
    </location>
</feature>
<keyword evidence="13" id="KW-1185">Reference proteome</keyword>
<keyword evidence="7" id="KW-0408">Iron</keyword>
<keyword evidence="10" id="KW-0732">Signal</keyword>
<keyword evidence="3" id="KW-0001">2Fe-2S</keyword>
<evidence type="ECO:0000256" key="5">
    <source>
        <dbReference type="ARBA" id="ARBA00022989"/>
    </source>
</evidence>
<keyword evidence="6" id="KW-0560">Oxidoreductase</keyword>
<evidence type="ECO:0000256" key="6">
    <source>
        <dbReference type="ARBA" id="ARBA00023002"/>
    </source>
</evidence>
<dbReference type="InterPro" id="IPR036922">
    <property type="entry name" value="Rieske_2Fe-2S_sf"/>
</dbReference>
<keyword evidence="4" id="KW-0479">Metal-binding</keyword>
<dbReference type="Pfam" id="PF00355">
    <property type="entry name" value="Rieske"/>
    <property type="match status" value="1"/>
</dbReference>
<name>A0ABQ7FSD0_DUNSA</name>
<evidence type="ECO:0000256" key="2">
    <source>
        <dbReference type="ARBA" id="ARBA00022692"/>
    </source>
</evidence>
<comment type="subcellular location">
    <subcellularLocation>
        <location evidence="1">Membrane</location>
    </subcellularLocation>
</comment>
<gene>
    <name evidence="12" type="ORF">DUNSADRAFT_10073</name>
</gene>
<dbReference type="PANTHER" id="PTHR21266">
    <property type="entry name" value="IRON-SULFUR DOMAIN CONTAINING PROTEIN"/>
    <property type="match status" value="1"/>
</dbReference>
<keyword evidence="2" id="KW-0812">Transmembrane</keyword>
<evidence type="ECO:0000256" key="10">
    <source>
        <dbReference type="SAM" id="SignalP"/>
    </source>
</evidence>
<feature type="signal peptide" evidence="10">
    <location>
        <begin position="1"/>
        <end position="26"/>
    </location>
</feature>
<evidence type="ECO:0000259" key="11">
    <source>
        <dbReference type="PROSITE" id="PS51296"/>
    </source>
</evidence>
<evidence type="ECO:0000256" key="9">
    <source>
        <dbReference type="ARBA" id="ARBA00023136"/>
    </source>
</evidence>
<dbReference type="EMBL" id="MU073106">
    <property type="protein sequence ID" value="KAF5825433.1"/>
    <property type="molecule type" value="Genomic_DNA"/>
</dbReference>
<evidence type="ECO:0000256" key="1">
    <source>
        <dbReference type="ARBA" id="ARBA00004370"/>
    </source>
</evidence>
<feature type="chain" id="PRO_5047165785" evidence="10">
    <location>
        <begin position="27"/>
        <end position="95"/>
    </location>
</feature>
<dbReference type="Gene3D" id="2.102.10.10">
    <property type="entry name" value="Rieske [2Fe-2S] iron-sulphur domain"/>
    <property type="match status" value="1"/>
</dbReference>
<reference evidence="12" key="1">
    <citation type="submission" date="2017-08" db="EMBL/GenBank/DDBJ databases">
        <authorList>
            <person name="Polle J.E."/>
            <person name="Barry K."/>
            <person name="Cushman J."/>
            <person name="Schmutz J."/>
            <person name="Tran D."/>
            <person name="Hathwaick L.T."/>
            <person name="Yim W.C."/>
            <person name="Jenkins J."/>
            <person name="Mckie-Krisberg Z.M."/>
            <person name="Prochnik S."/>
            <person name="Lindquist E."/>
            <person name="Dockter R.B."/>
            <person name="Adam C."/>
            <person name="Molina H."/>
            <person name="Bunkerborg J."/>
            <person name="Jin E."/>
            <person name="Buchheim M."/>
            <person name="Magnuson J."/>
        </authorList>
    </citation>
    <scope>NUCLEOTIDE SEQUENCE</scope>
    <source>
        <strain evidence="12">CCAP 19/18</strain>
    </source>
</reference>
<dbReference type="InterPro" id="IPR017941">
    <property type="entry name" value="Rieske_2Fe-2S"/>
</dbReference>
<keyword evidence="8" id="KW-0411">Iron-sulfur</keyword>
<protein>
    <submittedName>
        <fullName evidence="12">Accelerated cell death 1</fullName>
    </submittedName>
</protein>
<sequence length="95" mass="10488">MLKAFIALCTLLLQFDLLGLSLVVWADSKGSWSCQEDKCPHRLAPLSEGRIEGDALQCSYHGWKFNCRGACIQIPQIDDPKAQSTALASPRARVQ</sequence>
<evidence type="ECO:0000256" key="3">
    <source>
        <dbReference type="ARBA" id="ARBA00022714"/>
    </source>
</evidence>
<dbReference type="InterPro" id="IPR050584">
    <property type="entry name" value="Cholesterol_7-desaturase"/>
</dbReference>
<dbReference type="Proteomes" id="UP000815325">
    <property type="component" value="Unassembled WGS sequence"/>
</dbReference>
<proteinExistence type="predicted"/>
<organism evidence="12 13">
    <name type="scientific">Dunaliella salina</name>
    <name type="common">Green alga</name>
    <name type="synonym">Protococcus salinus</name>
    <dbReference type="NCBI Taxonomy" id="3046"/>
    <lineage>
        <taxon>Eukaryota</taxon>
        <taxon>Viridiplantae</taxon>
        <taxon>Chlorophyta</taxon>
        <taxon>core chlorophytes</taxon>
        <taxon>Chlorophyceae</taxon>
        <taxon>CS clade</taxon>
        <taxon>Chlamydomonadales</taxon>
        <taxon>Dunaliellaceae</taxon>
        <taxon>Dunaliella</taxon>
    </lineage>
</organism>
<dbReference type="PROSITE" id="PS51296">
    <property type="entry name" value="RIESKE"/>
    <property type="match status" value="1"/>
</dbReference>
<dbReference type="SUPFAM" id="SSF50022">
    <property type="entry name" value="ISP domain"/>
    <property type="match status" value="1"/>
</dbReference>
<evidence type="ECO:0000313" key="12">
    <source>
        <dbReference type="EMBL" id="KAF5825433.1"/>
    </source>
</evidence>
<keyword evidence="9" id="KW-0472">Membrane</keyword>
<dbReference type="PANTHER" id="PTHR21266:SF32">
    <property type="entry name" value="CHOLESTEROL 7-DESATURASE NVD"/>
    <property type="match status" value="1"/>
</dbReference>